<dbReference type="SUPFAM" id="SSF57845">
    <property type="entry name" value="B-box zinc-binding domain"/>
    <property type="match status" value="1"/>
</dbReference>
<accession>A0A9B0T1R2</accession>
<evidence type="ECO:0000256" key="13">
    <source>
        <dbReference type="ARBA" id="ARBA00063229"/>
    </source>
</evidence>
<comment type="subcellular location">
    <subcellularLocation>
        <location evidence="2">Cytoplasm</location>
    </subcellularLocation>
    <subcellularLocation>
        <location evidence="1">Lysosome</location>
    </subcellularLocation>
</comment>
<dbReference type="Gene3D" id="4.10.830.40">
    <property type="match status" value="1"/>
</dbReference>
<sequence length="587" mass="65810">MEAADASRSNGASPEARDARSPAGTNGSLENGAKPEAKDAKTTNGHGGEAAEGKGLSSALKSGEGKSSLFSGNEWRRPIIQFVDSVDDKGSNYFSMDSAEGKRSPYSGLQLGAAKKPPVTFADKGELRKSIFSEPRKPTVSIVEPGEVRRNSYPRADTSALLRSKSGSEEVLCDSCINNKQKAVKSCLVCQASFCELHLKPHLEGAAFRDHQLLEPIRDFEARKCPLHGKTMELFCQTDQTCICYLCMFQEHKNHSTVTVEEAKAEKETELSLQKEQLQLKIIEIEDETEKWQKEKDRIKSFTTNEKAILEQNFRDLVRDLEKQKEEVRAALEQREQDAVNQVKVIVDALDERAKVLHEDKQTREQLHSITDSVLFLQEFGELMSNYSLPPPLPTYHVLLEGEGLGQSLGNFKDDLLNVCMRHVEKMCKADLSRNFIERNHMENGGDHRYMNNYTNNYGTEWGAPDTMKRYSMYLTPKGGARTSYQPSSPNRLSKETNQKNFNNLYGTKGNYTSRVWEYSSTIQNSDDLPAVQGSSSFSLKGYPSLIRSQSPKAQPQTWKSSKQTLLSHYRPFYVNKGNGIGSNEAP</sequence>
<gene>
    <name evidence="20" type="primary">TRIM29</name>
</gene>
<evidence type="ECO:0000256" key="8">
    <source>
        <dbReference type="ARBA" id="ARBA00022833"/>
    </source>
</evidence>
<dbReference type="Pfam" id="PF25600">
    <property type="entry name" value="TRIM_CC"/>
    <property type="match status" value="1"/>
</dbReference>
<evidence type="ECO:0000256" key="15">
    <source>
        <dbReference type="PROSITE-ProRule" id="PRU00024"/>
    </source>
</evidence>
<evidence type="ECO:0000256" key="5">
    <source>
        <dbReference type="ARBA" id="ARBA00022588"/>
    </source>
</evidence>
<dbReference type="InterPro" id="IPR058030">
    <property type="entry name" value="TRIM8/14/16/25/29/45/65_CC"/>
</dbReference>
<dbReference type="FunFam" id="4.10.830.40:FF:000003">
    <property type="entry name" value="Tripartite motif containing 29"/>
    <property type="match status" value="1"/>
</dbReference>
<evidence type="ECO:0000256" key="11">
    <source>
        <dbReference type="ARBA" id="ARBA00023228"/>
    </source>
</evidence>
<keyword evidence="6" id="KW-0479">Metal-binding</keyword>
<evidence type="ECO:0000256" key="2">
    <source>
        <dbReference type="ARBA" id="ARBA00004496"/>
    </source>
</evidence>
<dbReference type="GeneID" id="102814502"/>
<proteinExistence type="predicted"/>
<evidence type="ECO:0000256" key="4">
    <source>
        <dbReference type="ARBA" id="ARBA00022553"/>
    </source>
</evidence>
<dbReference type="CDD" id="cd19769">
    <property type="entry name" value="Bbox2_TRIM16-like"/>
    <property type="match status" value="1"/>
</dbReference>
<dbReference type="PROSITE" id="PS50119">
    <property type="entry name" value="ZF_BBOX"/>
    <property type="match status" value="1"/>
</dbReference>
<keyword evidence="3" id="KW-0963">Cytoplasm</keyword>
<feature type="domain" description="B box-type" evidence="18">
    <location>
        <begin position="220"/>
        <end position="260"/>
    </location>
</feature>
<keyword evidence="8" id="KW-0862">Zinc</keyword>
<keyword evidence="4" id="KW-0597">Phosphoprotein</keyword>
<organism evidence="19 20">
    <name type="scientific">Chrysochloris asiatica</name>
    <name type="common">Cape golden mole</name>
    <dbReference type="NCBI Taxonomy" id="185453"/>
    <lineage>
        <taxon>Eukaryota</taxon>
        <taxon>Metazoa</taxon>
        <taxon>Chordata</taxon>
        <taxon>Craniata</taxon>
        <taxon>Vertebrata</taxon>
        <taxon>Euteleostomi</taxon>
        <taxon>Mammalia</taxon>
        <taxon>Eutheria</taxon>
        <taxon>Afrotheria</taxon>
        <taxon>Chrysochloridae</taxon>
        <taxon>Chrysochlorinae</taxon>
        <taxon>Chrysochloris</taxon>
    </lineage>
</organism>
<keyword evidence="9" id="KW-0391">Immunity</keyword>
<evidence type="ECO:0000256" key="1">
    <source>
        <dbReference type="ARBA" id="ARBA00004371"/>
    </source>
</evidence>
<dbReference type="PANTHER" id="PTHR25465:SF7">
    <property type="entry name" value="TRIPARTITE MOTIF-CONTAINING PROTEIN 29"/>
    <property type="match status" value="1"/>
</dbReference>
<evidence type="ECO:0000256" key="3">
    <source>
        <dbReference type="ARBA" id="ARBA00022490"/>
    </source>
</evidence>
<comment type="subunit">
    <text evidence="13">Interacts with VIM and HINT1. Interacts with IKBKG/NEMO. Interacts with STING1.</text>
</comment>
<dbReference type="GO" id="GO:0005764">
    <property type="term" value="C:lysosome"/>
    <property type="evidence" value="ECO:0007669"/>
    <property type="project" value="UniProtKB-SubCell"/>
</dbReference>
<dbReference type="AlphaFoldDB" id="A0A9B0T1R2"/>
<dbReference type="GO" id="GO:0008270">
    <property type="term" value="F:zinc ion binding"/>
    <property type="evidence" value="ECO:0007669"/>
    <property type="project" value="UniProtKB-KW"/>
</dbReference>
<dbReference type="Proteomes" id="UP000504623">
    <property type="component" value="Unplaced"/>
</dbReference>
<feature type="coiled-coil region" evidence="16">
    <location>
        <begin position="268"/>
        <end position="341"/>
    </location>
</feature>
<keyword evidence="19" id="KW-1185">Reference proteome</keyword>
<dbReference type="InterPro" id="IPR000315">
    <property type="entry name" value="Znf_B-box"/>
</dbReference>
<evidence type="ECO:0000256" key="7">
    <source>
        <dbReference type="ARBA" id="ARBA00022771"/>
    </source>
</evidence>
<keyword evidence="11" id="KW-0458">Lysosome</keyword>
<dbReference type="RefSeq" id="XP_006833980.1">
    <property type="nucleotide sequence ID" value="XM_006833917.1"/>
</dbReference>
<comment type="function">
    <text evidence="12">Plays a crucial role in the regulation of macrophage activation in response to viral or bacterial infections within the respiratory tract. Mechanistically, TRIM29 interacts with IKBKG/NEMO in the lysosome where it induces its 'Lys-48' ubiquitination and subsequent degradation. In turn, the expression of type I interferons and the production of pro-inflammatory cytokines are inhibited. Additionally, induces the 'Lys-48' ubiquitination of STING1 in a similar way, leading to its degradation.</text>
</comment>
<evidence type="ECO:0000256" key="16">
    <source>
        <dbReference type="SAM" id="Coils"/>
    </source>
</evidence>
<evidence type="ECO:0000256" key="6">
    <source>
        <dbReference type="ARBA" id="ARBA00022723"/>
    </source>
</evidence>
<dbReference type="GO" id="GO:0045087">
    <property type="term" value="P:innate immune response"/>
    <property type="evidence" value="ECO:0007669"/>
    <property type="project" value="UniProtKB-KW"/>
</dbReference>
<evidence type="ECO:0000256" key="14">
    <source>
        <dbReference type="ARBA" id="ARBA00071683"/>
    </source>
</evidence>
<evidence type="ECO:0000313" key="19">
    <source>
        <dbReference type="Proteomes" id="UP000504623"/>
    </source>
</evidence>
<protein>
    <recommendedName>
        <fullName evidence="14">Tripartite motif-containing protein 29</fullName>
    </recommendedName>
</protein>
<dbReference type="Pfam" id="PF00643">
    <property type="entry name" value="zf-B_box"/>
    <property type="match status" value="1"/>
</dbReference>
<dbReference type="SMART" id="SM00336">
    <property type="entry name" value="BBOX"/>
    <property type="match status" value="1"/>
</dbReference>
<evidence type="ECO:0000256" key="12">
    <source>
        <dbReference type="ARBA" id="ARBA00056595"/>
    </source>
</evidence>
<dbReference type="PANTHER" id="PTHR25465">
    <property type="entry name" value="B-BOX DOMAIN CONTAINING"/>
    <property type="match status" value="1"/>
</dbReference>
<evidence type="ECO:0000313" key="20">
    <source>
        <dbReference type="RefSeq" id="XP_006833980.1"/>
    </source>
</evidence>
<keyword evidence="10 16" id="KW-0175">Coiled coil</keyword>
<dbReference type="OrthoDB" id="9442597at2759"/>
<dbReference type="Gene3D" id="3.30.160.60">
    <property type="entry name" value="Classic Zinc Finger"/>
    <property type="match status" value="1"/>
</dbReference>
<evidence type="ECO:0000256" key="9">
    <source>
        <dbReference type="ARBA" id="ARBA00022859"/>
    </source>
</evidence>
<dbReference type="InterPro" id="IPR051051">
    <property type="entry name" value="E3_ubiq-ligase_TRIM/RNF"/>
</dbReference>
<dbReference type="FunFam" id="3.30.160.60:FF:000903">
    <property type="entry name" value="Tripartite motif-containing protein 29"/>
    <property type="match status" value="1"/>
</dbReference>
<name>A0A9B0T1R2_CHRAS</name>
<dbReference type="CTD" id="23650"/>
<reference evidence="20" key="1">
    <citation type="submission" date="2025-08" db="UniProtKB">
        <authorList>
            <consortium name="RefSeq"/>
        </authorList>
    </citation>
    <scope>IDENTIFICATION</scope>
    <source>
        <tissue evidence="20">Spleen</tissue>
    </source>
</reference>
<keyword evidence="7 15" id="KW-0863">Zinc-finger</keyword>
<evidence type="ECO:0000259" key="18">
    <source>
        <dbReference type="PROSITE" id="PS50119"/>
    </source>
</evidence>
<evidence type="ECO:0000256" key="17">
    <source>
        <dbReference type="SAM" id="MobiDB-lite"/>
    </source>
</evidence>
<feature type="region of interest" description="Disordered" evidence="17">
    <location>
        <begin position="1"/>
        <end position="71"/>
    </location>
</feature>
<keyword evidence="5" id="KW-0399">Innate immunity</keyword>
<evidence type="ECO:0000256" key="10">
    <source>
        <dbReference type="ARBA" id="ARBA00023054"/>
    </source>
</evidence>
<dbReference type="CDD" id="cd19840">
    <property type="entry name" value="Bbox1_TRIM29"/>
    <property type="match status" value="1"/>
</dbReference>